<reference evidence="1" key="1">
    <citation type="journal article" date="2020" name="Stud. Mycol.">
        <title>101 Dothideomycetes genomes: a test case for predicting lifestyles and emergence of pathogens.</title>
        <authorList>
            <person name="Haridas S."/>
            <person name="Albert R."/>
            <person name="Binder M."/>
            <person name="Bloem J."/>
            <person name="Labutti K."/>
            <person name="Salamov A."/>
            <person name="Andreopoulos B."/>
            <person name="Baker S."/>
            <person name="Barry K."/>
            <person name="Bills G."/>
            <person name="Bluhm B."/>
            <person name="Cannon C."/>
            <person name="Castanera R."/>
            <person name="Culley D."/>
            <person name="Daum C."/>
            <person name="Ezra D."/>
            <person name="Gonzalez J."/>
            <person name="Henrissat B."/>
            <person name="Kuo A."/>
            <person name="Liang C."/>
            <person name="Lipzen A."/>
            <person name="Lutzoni F."/>
            <person name="Magnuson J."/>
            <person name="Mondo S."/>
            <person name="Nolan M."/>
            <person name="Ohm R."/>
            <person name="Pangilinan J."/>
            <person name="Park H.-J."/>
            <person name="Ramirez L."/>
            <person name="Alfaro M."/>
            <person name="Sun H."/>
            <person name="Tritt A."/>
            <person name="Yoshinaga Y."/>
            <person name="Zwiers L.-H."/>
            <person name="Turgeon B."/>
            <person name="Goodwin S."/>
            <person name="Spatafora J."/>
            <person name="Crous P."/>
            <person name="Grigoriev I."/>
        </authorList>
    </citation>
    <scope>NUCLEOTIDE SEQUENCE</scope>
    <source>
        <strain evidence="1">CBS 122681</strain>
    </source>
</reference>
<dbReference type="Pfam" id="PF00106">
    <property type="entry name" value="adh_short"/>
    <property type="match status" value="1"/>
</dbReference>
<dbReference type="InterPro" id="IPR002347">
    <property type="entry name" value="SDR_fam"/>
</dbReference>
<protein>
    <submittedName>
        <fullName evidence="1">NAD(P)-binding protein</fullName>
    </submittedName>
</protein>
<evidence type="ECO:0000313" key="2">
    <source>
        <dbReference type="Proteomes" id="UP000799324"/>
    </source>
</evidence>
<accession>A0A6A6TJR7</accession>
<keyword evidence="2" id="KW-1185">Reference proteome</keyword>
<dbReference type="InterPro" id="IPR036291">
    <property type="entry name" value="NAD(P)-bd_dom_sf"/>
</dbReference>
<sequence>MPSYVIIGASRGIGYQFLRSLSRNPSNTVVATARDPTSTLEKVSNDKLSNVHVLAADLTDAASLSAAADETSKLTGGVVDYLIINGAYVSQATATQSPTAFAGQESLWVSDLTTSIATNVTGTLYSINAFLPLVRASSIKKIVVTSSGMADTDLILTSGAAGGVPYTLSKAAVNALVAKYAAEFEDTGIVIIALSPGLVLTSWDSLEDPQAKAMYGFLDKWFKRYEPNFKGPILPEESVDMQLKVIEKVTTKDSGKFLSHREDGRWI</sequence>
<organism evidence="1 2">
    <name type="scientific">Lophiostoma macrostomum CBS 122681</name>
    <dbReference type="NCBI Taxonomy" id="1314788"/>
    <lineage>
        <taxon>Eukaryota</taxon>
        <taxon>Fungi</taxon>
        <taxon>Dikarya</taxon>
        <taxon>Ascomycota</taxon>
        <taxon>Pezizomycotina</taxon>
        <taxon>Dothideomycetes</taxon>
        <taxon>Pleosporomycetidae</taxon>
        <taxon>Pleosporales</taxon>
        <taxon>Lophiostomataceae</taxon>
        <taxon>Lophiostoma</taxon>
    </lineage>
</organism>
<name>A0A6A6TJR7_9PLEO</name>
<dbReference type="Proteomes" id="UP000799324">
    <property type="component" value="Unassembled WGS sequence"/>
</dbReference>
<dbReference type="OrthoDB" id="7289984at2759"/>
<dbReference type="Gene3D" id="3.40.50.720">
    <property type="entry name" value="NAD(P)-binding Rossmann-like Domain"/>
    <property type="match status" value="1"/>
</dbReference>
<dbReference type="PANTHER" id="PTHR45458">
    <property type="entry name" value="SHORT-CHAIN DEHYDROGENASE/REDUCTASE SDR"/>
    <property type="match status" value="1"/>
</dbReference>
<gene>
    <name evidence="1" type="ORF">K491DRAFT_196560</name>
</gene>
<dbReference type="EMBL" id="MU004307">
    <property type="protein sequence ID" value="KAF2659457.1"/>
    <property type="molecule type" value="Genomic_DNA"/>
</dbReference>
<dbReference type="AlphaFoldDB" id="A0A6A6TJR7"/>
<dbReference type="SUPFAM" id="SSF51735">
    <property type="entry name" value="NAD(P)-binding Rossmann-fold domains"/>
    <property type="match status" value="1"/>
</dbReference>
<dbReference type="PRINTS" id="PR00081">
    <property type="entry name" value="GDHRDH"/>
</dbReference>
<dbReference type="GO" id="GO:0016616">
    <property type="term" value="F:oxidoreductase activity, acting on the CH-OH group of donors, NAD or NADP as acceptor"/>
    <property type="evidence" value="ECO:0007669"/>
    <property type="project" value="TreeGrafter"/>
</dbReference>
<dbReference type="InterPro" id="IPR052184">
    <property type="entry name" value="SDR_enzymes"/>
</dbReference>
<dbReference type="PANTHER" id="PTHR45458:SF3">
    <property type="entry name" value="CHAIN DEHYDROGENASE (ATSC), PUTATIVE-RELATED"/>
    <property type="match status" value="1"/>
</dbReference>
<proteinExistence type="predicted"/>
<evidence type="ECO:0000313" key="1">
    <source>
        <dbReference type="EMBL" id="KAF2659457.1"/>
    </source>
</evidence>